<name>A0A8C4VCP8_9SAUR</name>
<sequence>MNLANDGAMSRAIFDWNYVLWEVRLTLLAAGFFIYLGVFLLAHWLSSWISASYRTLSPQQKVFWNMDITRGLFAVQSCGAGLWALLIDPDFQADQVYSQQKWSWFHCLTAAGFFLLENIVVYVSIIVFRTCDVFSAVHHLFAFGGLLGLIFNIKSGHYLPVMGLLLEMSTPSICMYSLLLRTGNAHTLLWKANQWVLIHMQHCRMVLTYHMWWVILPFLTTSLPPEPLGEGGLQTWFAAYWVQEVSRNQSLSALNPEDCLVCSTQFSPKYPLPFQFVPIVYNFSSFNLSNINCSSPYVQWAASSVWNNCSSQFNSYVIPVLNACGRSDHSFPLIESIRVPASHCWVFVGNSLIPAPTWVGTYSNCSMWSFSYANTSLTKPTLTYTYPPSP</sequence>
<proteinExistence type="predicted"/>
<evidence type="ECO:0000313" key="8">
    <source>
        <dbReference type="Ensembl" id="ENSGEVP00005000465.1"/>
    </source>
</evidence>
<evidence type="ECO:0000256" key="3">
    <source>
        <dbReference type="ARBA" id="ARBA00022989"/>
    </source>
</evidence>
<dbReference type="GO" id="GO:0016020">
    <property type="term" value="C:membrane"/>
    <property type="evidence" value="ECO:0007669"/>
    <property type="project" value="UniProtKB-SubCell"/>
</dbReference>
<feature type="transmembrane region" description="Helical" evidence="6">
    <location>
        <begin position="25"/>
        <end position="46"/>
    </location>
</feature>
<dbReference type="GO" id="GO:0007399">
    <property type="term" value="P:nervous system development"/>
    <property type="evidence" value="ECO:0007669"/>
    <property type="project" value="TreeGrafter"/>
</dbReference>
<dbReference type="InterPro" id="IPR050846">
    <property type="entry name" value="TLCD"/>
</dbReference>
<keyword evidence="9" id="KW-1185">Reference proteome</keyword>
<dbReference type="AlphaFoldDB" id="A0A8C4VCP8"/>
<feature type="transmembrane region" description="Helical" evidence="6">
    <location>
        <begin position="133"/>
        <end position="151"/>
    </location>
</feature>
<dbReference type="InterPro" id="IPR006634">
    <property type="entry name" value="TLC-dom"/>
</dbReference>
<keyword evidence="3 6" id="KW-1133">Transmembrane helix</keyword>
<dbReference type="PANTHER" id="PTHR13439:SF7">
    <property type="entry name" value="PROTEIN CLN8"/>
    <property type="match status" value="1"/>
</dbReference>
<evidence type="ECO:0000256" key="2">
    <source>
        <dbReference type="ARBA" id="ARBA00022692"/>
    </source>
</evidence>
<dbReference type="GO" id="GO:0006644">
    <property type="term" value="P:phospholipid metabolic process"/>
    <property type="evidence" value="ECO:0007669"/>
    <property type="project" value="TreeGrafter"/>
</dbReference>
<reference evidence="8" key="1">
    <citation type="submission" date="2025-08" db="UniProtKB">
        <authorList>
            <consortium name="Ensembl"/>
        </authorList>
    </citation>
    <scope>IDENTIFICATION</scope>
</reference>
<dbReference type="Proteomes" id="UP000694390">
    <property type="component" value="Unassembled WGS sequence"/>
</dbReference>
<dbReference type="PANTHER" id="PTHR13439">
    <property type="entry name" value="CT120 PROTEIN"/>
    <property type="match status" value="1"/>
</dbReference>
<keyword evidence="4 5" id="KW-0472">Membrane</keyword>
<dbReference type="GO" id="GO:0055088">
    <property type="term" value="P:lipid homeostasis"/>
    <property type="evidence" value="ECO:0007669"/>
    <property type="project" value="TreeGrafter"/>
</dbReference>
<organism evidence="8 9">
    <name type="scientific">Gopherus evgoodei</name>
    <name type="common">Goodes thornscrub tortoise</name>
    <dbReference type="NCBI Taxonomy" id="1825980"/>
    <lineage>
        <taxon>Eukaryota</taxon>
        <taxon>Metazoa</taxon>
        <taxon>Chordata</taxon>
        <taxon>Craniata</taxon>
        <taxon>Vertebrata</taxon>
        <taxon>Euteleostomi</taxon>
        <taxon>Archelosauria</taxon>
        <taxon>Testudinata</taxon>
        <taxon>Testudines</taxon>
        <taxon>Cryptodira</taxon>
        <taxon>Durocryptodira</taxon>
        <taxon>Testudinoidea</taxon>
        <taxon>Testudinidae</taxon>
        <taxon>Gopherus</taxon>
    </lineage>
</organism>
<evidence type="ECO:0000256" key="5">
    <source>
        <dbReference type="PROSITE-ProRule" id="PRU00205"/>
    </source>
</evidence>
<feature type="domain" description="TLC" evidence="7">
    <location>
        <begin position="62"/>
        <end position="249"/>
    </location>
</feature>
<protein>
    <submittedName>
        <fullName evidence="8">Protein CLN8-like</fullName>
    </submittedName>
</protein>
<dbReference type="GeneTree" id="ENSGT01030000234936"/>
<evidence type="ECO:0000256" key="1">
    <source>
        <dbReference type="ARBA" id="ARBA00004141"/>
    </source>
</evidence>
<accession>A0A8C4VCP8</accession>
<evidence type="ECO:0000256" key="4">
    <source>
        <dbReference type="ARBA" id="ARBA00023136"/>
    </source>
</evidence>
<evidence type="ECO:0000259" key="7">
    <source>
        <dbReference type="PROSITE" id="PS50922"/>
    </source>
</evidence>
<dbReference type="OrthoDB" id="10052906at2759"/>
<dbReference type="PROSITE" id="PS50922">
    <property type="entry name" value="TLC"/>
    <property type="match status" value="1"/>
</dbReference>
<feature type="transmembrane region" description="Helical" evidence="6">
    <location>
        <begin position="102"/>
        <end position="126"/>
    </location>
</feature>
<gene>
    <name evidence="8" type="primary">LOC115648243</name>
</gene>
<keyword evidence="2 5" id="KW-0812">Transmembrane</keyword>
<reference evidence="8" key="2">
    <citation type="submission" date="2025-09" db="UniProtKB">
        <authorList>
            <consortium name="Ensembl"/>
        </authorList>
    </citation>
    <scope>IDENTIFICATION</scope>
</reference>
<evidence type="ECO:0000256" key="6">
    <source>
        <dbReference type="SAM" id="Phobius"/>
    </source>
</evidence>
<evidence type="ECO:0000313" key="9">
    <source>
        <dbReference type="Proteomes" id="UP000694390"/>
    </source>
</evidence>
<dbReference type="GO" id="GO:0005783">
    <property type="term" value="C:endoplasmic reticulum"/>
    <property type="evidence" value="ECO:0007669"/>
    <property type="project" value="TreeGrafter"/>
</dbReference>
<feature type="transmembrane region" description="Helical" evidence="6">
    <location>
        <begin position="67"/>
        <end position="87"/>
    </location>
</feature>
<dbReference type="GO" id="GO:0097001">
    <property type="term" value="F:ceramide binding"/>
    <property type="evidence" value="ECO:0007669"/>
    <property type="project" value="TreeGrafter"/>
</dbReference>
<dbReference type="Ensembl" id="ENSGEVT00005000506.1">
    <property type="protein sequence ID" value="ENSGEVP00005000465.1"/>
    <property type="gene ID" value="ENSGEVG00005000405.1"/>
</dbReference>
<comment type="subcellular location">
    <subcellularLocation>
        <location evidence="1">Membrane</location>
        <topology evidence="1">Multi-pass membrane protein</topology>
    </subcellularLocation>
</comment>